<protein>
    <recommendedName>
        <fullName evidence="2">Tyr recombinase domain-containing protein</fullName>
    </recommendedName>
</protein>
<dbReference type="RefSeq" id="WP_294894716.1">
    <property type="nucleotide sequence ID" value="NZ_DLUI01000012.1"/>
</dbReference>
<dbReference type="Proteomes" id="UP000228859">
    <property type="component" value="Unassembled WGS sequence"/>
</dbReference>
<dbReference type="Pfam" id="PF00589">
    <property type="entry name" value="Phage_integrase"/>
    <property type="match status" value="1"/>
</dbReference>
<dbReference type="AlphaFoldDB" id="A0A2D3WDR2"/>
<dbReference type="InterPro" id="IPR002104">
    <property type="entry name" value="Integrase_catalytic"/>
</dbReference>
<evidence type="ECO:0000313" key="3">
    <source>
        <dbReference type="EMBL" id="DAB39432.1"/>
    </source>
</evidence>
<evidence type="ECO:0000259" key="2">
    <source>
        <dbReference type="Pfam" id="PF00589"/>
    </source>
</evidence>
<evidence type="ECO:0000313" key="4">
    <source>
        <dbReference type="Proteomes" id="UP000228859"/>
    </source>
</evidence>
<dbReference type="SUPFAM" id="SSF56349">
    <property type="entry name" value="DNA breaking-rejoining enzymes"/>
    <property type="match status" value="1"/>
</dbReference>
<dbReference type="GO" id="GO:0003677">
    <property type="term" value="F:DNA binding"/>
    <property type="evidence" value="ECO:0007669"/>
    <property type="project" value="InterPro"/>
</dbReference>
<gene>
    <name evidence="3" type="ORF">CFH83_00895</name>
</gene>
<organism evidence="3 4">
    <name type="scientific">Sulfuricurvum kujiense</name>
    <dbReference type="NCBI Taxonomy" id="148813"/>
    <lineage>
        <taxon>Bacteria</taxon>
        <taxon>Pseudomonadati</taxon>
        <taxon>Campylobacterota</taxon>
        <taxon>Epsilonproteobacteria</taxon>
        <taxon>Campylobacterales</taxon>
        <taxon>Sulfurimonadaceae</taxon>
        <taxon>Sulfuricurvum</taxon>
    </lineage>
</organism>
<dbReference type="InterPro" id="IPR013762">
    <property type="entry name" value="Integrase-like_cat_sf"/>
</dbReference>
<proteinExistence type="predicted"/>
<reference evidence="3 4" key="1">
    <citation type="journal article" date="2017" name="Front. Microbiol.">
        <title>Comparative Genomic Analysis of the Class Epsilonproteobacteria and Proposed Reclassification to Epsilonbacteraeota (phyl. nov.).</title>
        <authorList>
            <person name="Waite D.W."/>
            <person name="Vanwonterghem I."/>
            <person name="Rinke C."/>
            <person name="Parks D.H."/>
            <person name="Zhang Y."/>
            <person name="Takai K."/>
            <person name="Sievert S.M."/>
            <person name="Simon J."/>
            <person name="Campbell B.J."/>
            <person name="Hanson T.E."/>
            <person name="Woyke T."/>
            <person name="Klotz M.G."/>
            <person name="Hugenholtz P."/>
        </authorList>
    </citation>
    <scope>NUCLEOTIDE SEQUENCE [LARGE SCALE GENOMIC DNA]</scope>
    <source>
        <strain evidence="3">UBA12443</strain>
    </source>
</reference>
<evidence type="ECO:0000256" key="1">
    <source>
        <dbReference type="ARBA" id="ARBA00023172"/>
    </source>
</evidence>
<feature type="domain" description="Tyr recombinase" evidence="2">
    <location>
        <begin position="1"/>
        <end position="150"/>
    </location>
</feature>
<dbReference type="GO" id="GO:0006310">
    <property type="term" value="P:DNA recombination"/>
    <property type="evidence" value="ECO:0007669"/>
    <property type="project" value="UniProtKB-KW"/>
</dbReference>
<accession>A0A2D3WDR2</accession>
<dbReference type="Gene3D" id="1.10.443.10">
    <property type="entry name" value="Intergrase catalytic core"/>
    <property type="match status" value="1"/>
</dbReference>
<dbReference type="GO" id="GO:0015074">
    <property type="term" value="P:DNA integration"/>
    <property type="evidence" value="ECO:0007669"/>
    <property type="project" value="InterPro"/>
</dbReference>
<dbReference type="InterPro" id="IPR011010">
    <property type="entry name" value="DNA_brk_join_enz"/>
</dbReference>
<sequence length="175" mass="20695">MRVNKAAQLYLDDIIDRDSVICFRIYTQHSDQQIKNKTSRRIVPIHPKLIELGFLDYTKELQKRGEERILPQLFFTNDKGYGQAFSKKFNNKKFKAEWIDLTTLQNEKLLKDFHSFRHTFASKMSGRVLDSQLNFLMRHEGKSENQKRYIVQNQKVLLEAIQKMDIAGIIFPTLN</sequence>
<name>A0A2D3WDR2_9BACT</name>
<comment type="caution">
    <text evidence="3">The sequence shown here is derived from an EMBL/GenBank/DDBJ whole genome shotgun (WGS) entry which is preliminary data.</text>
</comment>
<keyword evidence="1" id="KW-0233">DNA recombination</keyword>
<dbReference type="EMBL" id="DLUI01000012">
    <property type="protein sequence ID" value="DAB39432.1"/>
    <property type="molecule type" value="Genomic_DNA"/>
</dbReference>